<sequence length="224" mass="25808">MAGNKRWYKTWWGIALIIILTVFLVLAVAIGFYFIDRVKQSSQDIKAKNVNLAGKKYQILDNNNYWLGAAKPKIIIYEFADFACSYCKNSYPNIREISLKYQDDVKIIFKDYPLHDESASLALAARCAGEQGLFWLMHDKLFQNQGITTTDQLAELAKQIGADVNRFNNCYSQQKYLSQIQKDFTEGNKLELTGTPIWFINGYKVEGDIPYNTFIQIIEQLLKN</sequence>
<feature type="domain" description="Thioredoxin" evidence="7">
    <location>
        <begin position="36"/>
        <end position="223"/>
    </location>
</feature>
<feature type="transmembrane region" description="Helical" evidence="6">
    <location>
        <begin position="12"/>
        <end position="35"/>
    </location>
</feature>
<dbReference type="InterPro" id="IPR036249">
    <property type="entry name" value="Thioredoxin-like_sf"/>
</dbReference>
<evidence type="ECO:0000313" key="8">
    <source>
        <dbReference type="EMBL" id="PIT95436.1"/>
    </source>
</evidence>
<name>A0A2M6WRU0_9BACT</name>
<dbReference type="GO" id="GO:0016491">
    <property type="term" value="F:oxidoreductase activity"/>
    <property type="evidence" value="ECO:0007669"/>
    <property type="project" value="UniProtKB-KW"/>
</dbReference>
<evidence type="ECO:0000313" key="9">
    <source>
        <dbReference type="Proteomes" id="UP000228964"/>
    </source>
</evidence>
<evidence type="ECO:0000259" key="7">
    <source>
        <dbReference type="PROSITE" id="PS51352"/>
    </source>
</evidence>
<gene>
    <name evidence="8" type="ORF">COT96_01285</name>
</gene>
<proteinExistence type="inferred from homology"/>
<evidence type="ECO:0000256" key="6">
    <source>
        <dbReference type="SAM" id="Phobius"/>
    </source>
</evidence>
<keyword evidence="6" id="KW-1133">Transmembrane helix</keyword>
<dbReference type="PANTHER" id="PTHR13887">
    <property type="entry name" value="GLUTATHIONE S-TRANSFERASE KAPPA"/>
    <property type="match status" value="1"/>
</dbReference>
<protein>
    <recommendedName>
        <fullName evidence="7">Thioredoxin domain-containing protein</fullName>
    </recommendedName>
</protein>
<dbReference type="Proteomes" id="UP000228964">
    <property type="component" value="Unassembled WGS sequence"/>
</dbReference>
<dbReference type="InterPro" id="IPR013766">
    <property type="entry name" value="Thioredoxin_domain"/>
</dbReference>
<reference evidence="9" key="1">
    <citation type="submission" date="2017-09" db="EMBL/GenBank/DDBJ databases">
        <title>Depth-based differentiation of microbial function through sediment-hosted aquifers and enrichment of novel symbionts in the deep terrestrial subsurface.</title>
        <authorList>
            <person name="Probst A.J."/>
            <person name="Ladd B."/>
            <person name="Jarett J.K."/>
            <person name="Geller-Mcgrath D.E."/>
            <person name="Sieber C.M.K."/>
            <person name="Emerson J.B."/>
            <person name="Anantharaman K."/>
            <person name="Thomas B.C."/>
            <person name="Malmstrom R."/>
            <person name="Stieglmeier M."/>
            <person name="Klingl A."/>
            <person name="Woyke T."/>
            <person name="Ryan C.M."/>
            <person name="Banfield J.F."/>
        </authorList>
    </citation>
    <scope>NUCLEOTIDE SEQUENCE [LARGE SCALE GENOMIC DNA]</scope>
</reference>
<accession>A0A2M6WRU0</accession>
<evidence type="ECO:0000256" key="3">
    <source>
        <dbReference type="ARBA" id="ARBA00023002"/>
    </source>
</evidence>
<dbReference type="SUPFAM" id="SSF52833">
    <property type="entry name" value="Thioredoxin-like"/>
    <property type="match status" value="1"/>
</dbReference>
<keyword evidence="4" id="KW-1015">Disulfide bond</keyword>
<dbReference type="PANTHER" id="PTHR13887:SF14">
    <property type="entry name" value="DISULFIDE BOND FORMATION PROTEIN D"/>
    <property type="match status" value="1"/>
</dbReference>
<dbReference type="Pfam" id="PF13462">
    <property type="entry name" value="Thioredoxin_4"/>
    <property type="match status" value="1"/>
</dbReference>
<comment type="caution">
    <text evidence="8">The sequence shown here is derived from an EMBL/GenBank/DDBJ whole genome shotgun (WGS) entry which is preliminary data.</text>
</comment>
<dbReference type="InterPro" id="IPR012336">
    <property type="entry name" value="Thioredoxin-like_fold"/>
</dbReference>
<evidence type="ECO:0000256" key="5">
    <source>
        <dbReference type="ARBA" id="ARBA00023284"/>
    </source>
</evidence>
<evidence type="ECO:0000256" key="2">
    <source>
        <dbReference type="ARBA" id="ARBA00022729"/>
    </source>
</evidence>
<dbReference type="AlphaFoldDB" id="A0A2M6WRU0"/>
<keyword evidence="5" id="KW-0676">Redox-active center</keyword>
<keyword evidence="2" id="KW-0732">Signal</keyword>
<keyword evidence="6" id="KW-0812">Transmembrane</keyword>
<organism evidence="8 9">
    <name type="scientific">Candidatus Falkowbacteria bacterium CG10_big_fil_rev_8_21_14_0_10_38_22</name>
    <dbReference type="NCBI Taxonomy" id="1974564"/>
    <lineage>
        <taxon>Bacteria</taxon>
        <taxon>Candidatus Falkowiibacteriota</taxon>
    </lineage>
</organism>
<keyword evidence="6" id="KW-0472">Membrane</keyword>
<dbReference type="Gene3D" id="3.40.30.10">
    <property type="entry name" value="Glutaredoxin"/>
    <property type="match status" value="1"/>
</dbReference>
<dbReference type="EMBL" id="PFAO01000027">
    <property type="protein sequence ID" value="PIT95436.1"/>
    <property type="molecule type" value="Genomic_DNA"/>
</dbReference>
<evidence type="ECO:0000256" key="1">
    <source>
        <dbReference type="ARBA" id="ARBA00005791"/>
    </source>
</evidence>
<comment type="similarity">
    <text evidence="1">Belongs to the thioredoxin family. DsbA subfamily.</text>
</comment>
<keyword evidence="3" id="KW-0560">Oxidoreductase</keyword>
<evidence type="ECO:0000256" key="4">
    <source>
        <dbReference type="ARBA" id="ARBA00023157"/>
    </source>
</evidence>
<dbReference type="PROSITE" id="PS51352">
    <property type="entry name" value="THIOREDOXIN_2"/>
    <property type="match status" value="1"/>
</dbReference>